<keyword evidence="3" id="KW-1185">Reference proteome</keyword>
<reference evidence="2 3" key="1">
    <citation type="submission" date="2024-10" db="EMBL/GenBank/DDBJ databases">
        <authorList>
            <person name="Topkara A.R."/>
            <person name="Saygin H."/>
        </authorList>
    </citation>
    <scope>NUCLEOTIDE SEQUENCE [LARGE SCALE GENOMIC DNA]</scope>
    <source>
        <strain evidence="2 3">M3C6</strain>
    </source>
</reference>
<protein>
    <recommendedName>
        <fullName evidence="4">MFS transporter</fullName>
    </recommendedName>
</protein>
<keyword evidence="1" id="KW-1133">Transmembrane helix</keyword>
<comment type="caution">
    <text evidence="2">The sequence shown here is derived from an EMBL/GenBank/DDBJ whole genome shotgun (WGS) entry which is preliminary data.</text>
</comment>
<evidence type="ECO:0000313" key="2">
    <source>
        <dbReference type="EMBL" id="MFG1702630.1"/>
    </source>
</evidence>
<evidence type="ECO:0000256" key="1">
    <source>
        <dbReference type="SAM" id="Phobius"/>
    </source>
</evidence>
<keyword evidence="1" id="KW-0472">Membrane</keyword>
<gene>
    <name evidence="2" type="ORF">ACFLIM_05500</name>
</gene>
<organism evidence="2 3">
    <name type="scientific">Nonomuraea marmarensis</name>
    <dbReference type="NCBI Taxonomy" id="3351344"/>
    <lineage>
        <taxon>Bacteria</taxon>
        <taxon>Bacillati</taxon>
        <taxon>Actinomycetota</taxon>
        <taxon>Actinomycetes</taxon>
        <taxon>Streptosporangiales</taxon>
        <taxon>Streptosporangiaceae</taxon>
        <taxon>Nonomuraea</taxon>
    </lineage>
</organism>
<dbReference type="Proteomes" id="UP001603978">
    <property type="component" value="Unassembled WGS sequence"/>
</dbReference>
<accession>A0ABW7A8K4</accession>
<sequence length="88" mass="9206">MAMPFRLRLEHAPGGASAVNISAFTRGSAIGIYLGGTPIDGGLGLALVNWVGGLLTSAGLITALVAWAVLDRRRPVQVHPVLVVHHHH</sequence>
<dbReference type="RefSeq" id="WP_393162570.1">
    <property type="nucleotide sequence ID" value="NZ_JBICRM010000003.1"/>
</dbReference>
<name>A0ABW7A8K4_9ACTN</name>
<keyword evidence="1" id="KW-0812">Transmembrane</keyword>
<evidence type="ECO:0008006" key="4">
    <source>
        <dbReference type="Google" id="ProtNLM"/>
    </source>
</evidence>
<proteinExistence type="predicted"/>
<dbReference type="EMBL" id="JBICRM010000003">
    <property type="protein sequence ID" value="MFG1702630.1"/>
    <property type="molecule type" value="Genomic_DNA"/>
</dbReference>
<evidence type="ECO:0000313" key="3">
    <source>
        <dbReference type="Proteomes" id="UP001603978"/>
    </source>
</evidence>
<feature type="transmembrane region" description="Helical" evidence="1">
    <location>
        <begin position="47"/>
        <end position="70"/>
    </location>
</feature>